<dbReference type="SUPFAM" id="SSF56672">
    <property type="entry name" value="DNA/RNA polymerases"/>
    <property type="match status" value="1"/>
</dbReference>
<protein>
    <recommendedName>
        <fullName evidence="4">Reverse transcriptase domain-containing protein</fullName>
    </recommendedName>
</protein>
<evidence type="ECO:0000313" key="2">
    <source>
        <dbReference type="EMBL" id="WVZ48782.1"/>
    </source>
</evidence>
<feature type="transmembrane region" description="Helical" evidence="1">
    <location>
        <begin position="198"/>
        <end position="223"/>
    </location>
</feature>
<dbReference type="PANTHER" id="PTHR33116:SF87">
    <property type="entry name" value="OS01G0158850 PROTEIN"/>
    <property type="match status" value="1"/>
</dbReference>
<dbReference type="InterPro" id="IPR043502">
    <property type="entry name" value="DNA/RNA_pol_sf"/>
</dbReference>
<keyword evidence="3" id="KW-1185">Reference proteome</keyword>
<gene>
    <name evidence="2" type="ORF">U9M48_000191</name>
</gene>
<keyword evidence="1" id="KW-0472">Membrane</keyword>
<sequence>MAFLLGRNIMERAVILHETLHELHKKKQNGIVFKVDFEKAYDKVRWDFLQQTLRMKGLSPKWCSWVQSFVQQGNVGVKVNDQVGSYFQTKKEFVKYADDTVIFLEHDIEQAKNLKLLLCTFEQLSGLKINFHKREVFCFGQAKQQEEAYSHLFGCSLGSFPFRYLGIPMHYRKLSNKDWALVEDRFEKKKLSGWKGKLLSIGGRLVLINFVLSSLPMFMLFFFKVPKGVLQKMDYCRSKFYWQNDQHRKKYRLARSEILCQPKDQGGLGILNPNLQNKCLLSKWHFKLCNEDGQVEKRPGDSLLVGPHGDQMTILEDTWLGNQPLKLKYHSLFNIVRNKHATVAEKSVVERQTYRLASLVLRVSDVTLQEKNDVFIWDLRRNGSFSVRSMYKYLVNSNVSVPQDI</sequence>
<evidence type="ECO:0008006" key="4">
    <source>
        <dbReference type="Google" id="ProtNLM"/>
    </source>
</evidence>
<organism evidence="2 3">
    <name type="scientific">Paspalum notatum var. saurae</name>
    <dbReference type="NCBI Taxonomy" id="547442"/>
    <lineage>
        <taxon>Eukaryota</taxon>
        <taxon>Viridiplantae</taxon>
        <taxon>Streptophyta</taxon>
        <taxon>Embryophyta</taxon>
        <taxon>Tracheophyta</taxon>
        <taxon>Spermatophyta</taxon>
        <taxon>Magnoliopsida</taxon>
        <taxon>Liliopsida</taxon>
        <taxon>Poales</taxon>
        <taxon>Poaceae</taxon>
        <taxon>PACMAD clade</taxon>
        <taxon>Panicoideae</taxon>
        <taxon>Andropogonodae</taxon>
        <taxon>Paspaleae</taxon>
        <taxon>Paspalinae</taxon>
        <taxon>Paspalum</taxon>
    </lineage>
</organism>
<keyword evidence="1" id="KW-1133">Transmembrane helix</keyword>
<reference evidence="2 3" key="1">
    <citation type="submission" date="2024-02" db="EMBL/GenBank/DDBJ databases">
        <title>High-quality chromosome-scale genome assembly of Pensacola bahiagrass (Paspalum notatum Flugge var. saurae).</title>
        <authorList>
            <person name="Vega J.M."/>
            <person name="Podio M."/>
            <person name="Orjuela J."/>
            <person name="Siena L.A."/>
            <person name="Pessino S.C."/>
            <person name="Combes M.C."/>
            <person name="Mariac C."/>
            <person name="Albertini E."/>
            <person name="Pupilli F."/>
            <person name="Ortiz J.P.A."/>
            <person name="Leblanc O."/>
        </authorList>
    </citation>
    <scope>NUCLEOTIDE SEQUENCE [LARGE SCALE GENOMIC DNA]</scope>
    <source>
        <strain evidence="2">R1</strain>
        <tissue evidence="2">Leaf</tissue>
    </source>
</reference>
<dbReference type="Proteomes" id="UP001341281">
    <property type="component" value="Chromosome 01"/>
</dbReference>
<name>A0AAQ3SFT3_PASNO</name>
<accession>A0AAQ3SFT3</accession>
<evidence type="ECO:0000256" key="1">
    <source>
        <dbReference type="SAM" id="Phobius"/>
    </source>
</evidence>
<dbReference type="EMBL" id="CP144745">
    <property type="protein sequence ID" value="WVZ48782.1"/>
    <property type="molecule type" value="Genomic_DNA"/>
</dbReference>
<keyword evidence="1" id="KW-0812">Transmembrane</keyword>
<proteinExistence type="predicted"/>
<dbReference type="AlphaFoldDB" id="A0AAQ3SFT3"/>
<dbReference type="PANTHER" id="PTHR33116">
    <property type="entry name" value="REVERSE TRANSCRIPTASE ZINC-BINDING DOMAIN-CONTAINING PROTEIN-RELATED-RELATED"/>
    <property type="match status" value="1"/>
</dbReference>
<evidence type="ECO:0000313" key="3">
    <source>
        <dbReference type="Proteomes" id="UP001341281"/>
    </source>
</evidence>